<dbReference type="Proteomes" id="UP000005017">
    <property type="component" value="Unassembled WGS sequence"/>
</dbReference>
<evidence type="ECO:0000256" key="10">
    <source>
        <dbReference type="HAMAP-Rule" id="MF_01249"/>
    </source>
</evidence>
<feature type="binding site" evidence="10">
    <location>
        <begin position="157"/>
        <end position="164"/>
    </location>
    <ligand>
        <name>ATP</name>
        <dbReference type="ChEBI" id="CHEBI:30616"/>
    </ligand>
</feature>
<dbReference type="CDD" id="cd01918">
    <property type="entry name" value="HprK_C"/>
    <property type="match status" value="1"/>
</dbReference>
<feature type="region of interest" description="Important for the catalytic mechanism of both phosphorylation and dephosphorylation" evidence="10">
    <location>
        <begin position="204"/>
        <end position="213"/>
    </location>
</feature>
<feature type="domain" description="HPr kinase/phosphorylase C-terminal" evidence="12">
    <location>
        <begin position="133"/>
        <end position="302"/>
    </location>
</feature>
<comment type="cofactor">
    <cofactor evidence="10">
        <name>Mg(2+)</name>
        <dbReference type="ChEBI" id="CHEBI:18420"/>
    </cofactor>
</comment>
<evidence type="ECO:0000313" key="13">
    <source>
        <dbReference type="EMBL" id="EFC05454.1"/>
    </source>
</evidence>
<dbReference type="RefSeq" id="WP_006627347.1">
    <property type="nucleotide sequence ID" value="NZ_ADFR01000013.1"/>
</dbReference>
<dbReference type="GO" id="GO:0000287">
    <property type="term" value="F:magnesium ion binding"/>
    <property type="evidence" value="ECO:0007669"/>
    <property type="project" value="UniProtKB-UniRule"/>
</dbReference>
<keyword evidence="10" id="KW-0119">Carbohydrate metabolism</keyword>
<keyword evidence="6 10" id="KW-0418">Kinase</keyword>
<keyword evidence="3 10" id="KW-0723">Serine/threonine-protein kinase</keyword>
<accession>D2MPN4</accession>
<dbReference type="EMBL" id="ADFR01000013">
    <property type="protein sequence ID" value="EFC05454.1"/>
    <property type="molecule type" value="Genomic_DNA"/>
</dbReference>
<dbReference type="PANTHER" id="PTHR30305:SF1">
    <property type="entry name" value="HPR KINASE_PHOSPHORYLASE"/>
    <property type="match status" value="1"/>
</dbReference>
<comment type="caution">
    <text evidence="13">The sequence shown here is derived from an EMBL/GenBank/DDBJ whole genome shotgun (WGS) entry which is preliminary data.</text>
</comment>
<keyword evidence="10" id="KW-0460">Magnesium</keyword>
<feature type="active site" evidence="10">
    <location>
        <position position="142"/>
    </location>
</feature>
<comment type="similarity">
    <text evidence="2 10">Belongs to the HPrK/P family.</text>
</comment>
<dbReference type="InterPro" id="IPR011126">
    <property type="entry name" value="Hpr_kin/Pase_Hpr_N"/>
</dbReference>
<dbReference type="SUPFAM" id="SSF75138">
    <property type="entry name" value="HprK N-terminal domain-like"/>
    <property type="match status" value="1"/>
</dbReference>
<comment type="catalytic activity">
    <reaction evidence="1 10">
        <text>[HPr protein]-L-serine + ATP = [HPr protein]-O-phospho-L-serine + ADP + H(+)</text>
        <dbReference type="Rhea" id="RHEA:46600"/>
        <dbReference type="Rhea" id="RHEA-COMP:11602"/>
        <dbReference type="Rhea" id="RHEA-COMP:11603"/>
        <dbReference type="ChEBI" id="CHEBI:15378"/>
        <dbReference type="ChEBI" id="CHEBI:29999"/>
        <dbReference type="ChEBI" id="CHEBI:30616"/>
        <dbReference type="ChEBI" id="CHEBI:83421"/>
        <dbReference type="ChEBI" id="CHEBI:456216"/>
    </reaction>
</comment>
<dbReference type="GO" id="GO:0006109">
    <property type="term" value="P:regulation of carbohydrate metabolic process"/>
    <property type="evidence" value="ECO:0007669"/>
    <property type="project" value="UniProtKB-UniRule"/>
</dbReference>
<feature type="binding site" evidence="10">
    <location>
        <position position="164"/>
    </location>
    <ligand>
        <name>Mg(2+)</name>
        <dbReference type="ChEBI" id="CHEBI:18420"/>
    </ligand>
</feature>
<feature type="binding site" evidence="10">
    <location>
        <position position="205"/>
    </location>
    <ligand>
        <name>Mg(2+)</name>
        <dbReference type="ChEBI" id="CHEBI:18420"/>
    </ligand>
</feature>
<dbReference type="PANTHER" id="PTHR30305">
    <property type="entry name" value="PROTEIN YJDM-RELATED"/>
    <property type="match status" value="1"/>
</dbReference>
<dbReference type="OrthoDB" id="9778803at2"/>
<comment type="miscellaneous">
    <text evidence="10">Both phosphorylation and phosphorolysis are carried out by the same active site and suggest a common mechanism for both reactions.</text>
</comment>
<protein>
    <recommendedName>
        <fullName evidence="10">HPr kinase/phosphorylase</fullName>
        <shortName evidence="10">HPrK/P</shortName>
        <ecNumber evidence="10">2.7.11.-</ecNumber>
        <ecNumber evidence="10">2.7.4.-</ecNumber>
    </recommendedName>
    <alternativeName>
        <fullName evidence="10">HPr(Ser) kinase/phosphorylase</fullName>
    </alternativeName>
</protein>
<dbReference type="InterPro" id="IPR003755">
    <property type="entry name" value="HPr(Ser)_kin/Pase"/>
</dbReference>
<keyword evidence="4 10" id="KW-0808">Transferase</keyword>
<dbReference type="EC" id="2.7.4.-" evidence="10"/>
<comment type="catalytic activity">
    <reaction evidence="9 10">
        <text>[HPr protein]-O-phospho-L-serine + phosphate + H(+) = [HPr protein]-L-serine + diphosphate</text>
        <dbReference type="Rhea" id="RHEA:46604"/>
        <dbReference type="Rhea" id="RHEA-COMP:11602"/>
        <dbReference type="Rhea" id="RHEA-COMP:11603"/>
        <dbReference type="ChEBI" id="CHEBI:15378"/>
        <dbReference type="ChEBI" id="CHEBI:29999"/>
        <dbReference type="ChEBI" id="CHEBI:33019"/>
        <dbReference type="ChEBI" id="CHEBI:43474"/>
        <dbReference type="ChEBI" id="CHEBI:83421"/>
    </reaction>
</comment>
<dbReference type="GO" id="GO:0000155">
    <property type="term" value="F:phosphorelay sensor kinase activity"/>
    <property type="evidence" value="ECO:0007669"/>
    <property type="project" value="InterPro"/>
</dbReference>
<feature type="active site" evidence="10">
    <location>
        <position position="163"/>
    </location>
</feature>
<comment type="function">
    <text evidence="10">Catalyzes the ATP- as well as the pyrophosphate-dependent phosphorylation of a specific serine residue in HPr, a phosphocarrier protein of the phosphoenolpyruvate-dependent sugar phosphotransferase system (PTS). HprK/P also catalyzes the pyrophosphate-producing, inorganic phosphate-dependent dephosphorylation (phosphorolysis) of seryl-phosphorylated HPr (P-Ser-HPr). The two antagonistic activities of HprK/P are regulated by several intracellular metabolites, which change their concentration in response to the absence or presence of rapidly metabolisable carbon sources (glucose, fructose, etc.) in the growth medium. Therefore, by controlling the phosphorylation state of HPr, HPrK/P is a sensor enzyme that plays a major role in the regulation of carbon metabolism and sugar transport: it mediates carbon catabolite repression (CCR), and regulates PTS-catalyzed carbohydrate uptake and inducer exclusion.</text>
</comment>
<keyword evidence="8 10" id="KW-0511">Multifunctional enzyme</keyword>
<feature type="active site" evidence="10">
    <location>
        <position position="246"/>
    </location>
</feature>
<dbReference type="InterPro" id="IPR027417">
    <property type="entry name" value="P-loop_NTPase"/>
</dbReference>
<name>D2MPN4_9FIRM</name>
<evidence type="ECO:0000256" key="2">
    <source>
        <dbReference type="ARBA" id="ARBA00006883"/>
    </source>
</evidence>
<dbReference type="STRING" id="679192.HMPREF9013_1159"/>
<proteinExistence type="inferred from homology"/>
<dbReference type="InterPro" id="IPR011104">
    <property type="entry name" value="Hpr_kin/Pase_C"/>
</dbReference>
<dbReference type="eggNOG" id="COG1493">
    <property type="taxonomic scope" value="Bacteria"/>
</dbReference>
<dbReference type="SUPFAM" id="SSF53795">
    <property type="entry name" value="PEP carboxykinase-like"/>
    <property type="match status" value="1"/>
</dbReference>
<dbReference type="Pfam" id="PF02603">
    <property type="entry name" value="Hpr_kinase_N"/>
    <property type="match status" value="1"/>
</dbReference>
<keyword evidence="7 10" id="KW-0067">ATP-binding</keyword>
<dbReference type="GO" id="GO:0004674">
    <property type="term" value="F:protein serine/threonine kinase activity"/>
    <property type="evidence" value="ECO:0007669"/>
    <property type="project" value="UniProtKB-KW"/>
</dbReference>
<dbReference type="HAMAP" id="MF_01249">
    <property type="entry name" value="HPr_kinase"/>
    <property type="match status" value="1"/>
</dbReference>
<gene>
    <name evidence="10 13" type="primary">hprK</name>
    <name evidence="13" type="ORF">HMPREF9013_1159</name>
</gene>
<evidence type="ECO:0000259" key="11">
    <source>
        <dbReference type="Pfam" id="PF02603"/>
    </source>
</evidence>
<dbReference type="InterPro" id="IPR028979">
    <property type="entry name" value="Ser_kin/Pase_Hpr-like_N_sf"/>
</dbReference>
<keyword evidence="10" id="KW-0479">Metal-binding</keyword>
<keyword evidence="5 10" id="KW-0547">Nucleotide-binding</keyword>
<evidence type="ECO:0000256" key="4">
    <source>
        <dbReference type="ARBA" id="ARBA00022679"/>
    </source>
</evidence>
<evidence type="ECO:0000259" key="12">
    <source>
        <dbReference type="Pfam" id="PF07475"/>
    </source>
</evidence>
<dbReference type="NCBIfam" id="TIGR00679">
    <property type="entry name" value="hpr-ser"/>
    <property type="match status" value="1"/>
</dbReference>
<dbReference type="AlphaFoldDB" id="D2MPN4"/>
<evidence type="ECO:0000256" key="7">
    <source>
        <dbReference type="ARBA" id="ARBA00022840"/>
    </source>
</evidence>
<evidence type="ECO:0000256" key="6">
    <source>
        <dbReference type="ARBA" id="ARBA00022777"/>
    </source>
</evidence>
<dbReference type="Gene3D" id="3.40.1390.20">
    <property type="entry name" value="HprK N-terminal domain-like"/>
    <property type="match status" value="1"/>
</dbReference>
<dbReference type="Pfam" id="PF07475">
    <property type="entry name" value="Hpr_kinase_C"/>
    <property type="match status" value="1"/>
</dbReference>
<comment type="domain">
    <text evidence="10">The Walker A ATP-binding motif also binds Pi and PPi.</text>
</comment>
<dbReference type="EC" id="2.7.11.-" evidence="10"/>
<organism evidence="13 14">
    <name type="scientific">Bulleidia extructa W1219</name>
    <dbReference type="NCBI Taxonomy" id="679192"/>
    <lineage>
        <taxon>Bacteria</taxon>
        <taxon>Bacillati</taxon>
        <taxon>Bacillota</taxon>
        <taxon>Erysipelotrichia</taxon>
        <taxon>Erysipelotrichales</taxon>
        <taxon>Erysipelotrichaceae</taxon>
        <taxon>Bulleidia</taxon>
    </lineage>
</organism>
<comment type="subunit">
    <text evidence="10">Homohexamer.</text>
</comment>
<dbReference type="GO" id="GO:0004712">
    <property type="term" value="F:protein serine/threonine/tyrosine kinase activity"/>
    <property type="evidence" value="ECO:0007669"/>
    <property type="project" value="UniProtKB-UniRule"/>
</dbReference>
<evidence type="ECO:0000256" key="1">
    <source>
        <dbReference type="ARBA" id="ARBA00001120"/>
    </source>
</evidence>
<evidence type="ECO:0000313" key="14">
    <source>
        <dbReference type="Proteomes" id="UP000005017"/>
    </source>
</evidence>
<evidence type="ECO:0000256" key="9">
    <source>
        <dbReference type="ARBA" id="ARBA00047657"/>
    </source>
</evidence>
<evidence type="ECO:0000256" key="8">
    <source>
        <dbReference type="ARBA" id="ARBA00023268"/>
    </source>
</evidence>
<feature type="active site" description="Proton acceptor; for phosphorylation activity. Proton donor; for dephosphorylation activity" evidence="10">
    <location>
        <position position="181"/>
    </location>
</feature>
<reference evidence="14" key="1">
    <citation type="submission" date="2009-12" db="EMBL/GenBank/DDBJ databases">
        <title>Sequence of Clostridiales genomosp. BVAB3 str. UPII9-5.</title>
        <authorList>
            <person name="Madupu R."/>
            <person name="Durkin A.S."/>
            <person name="Torralba M."/>
            <person name="Methe B."/>
            <person name="Sutton G.G."/>
            <person name="Strausberg R.L."/>
            <person name="Nelson K.E."/>
        </authorList>
    </citation>
    <scope>NUCLEOTIDE SEQUENCE [LARGE SCALE GENOMIC DNA]</scope>
    <source>
        <strain evidence="14">W1219</strain>
    </source>
</reference>
<evidence type="ECO:0000256" key="5">
    <source>
        <dbReference type="ARBA" id="ARBA00022741"/>
    </source>
</evidence>
<feature type="region of interest" description="Important for the catalytic mechanism of dephosphorylation" evidence="10">
    <location>
        <begin position="268"/>
        <end position="273"/>
    </location>
</feature>
<dbReference type="Gene3D" id="3.40.50.300">
    <property type="entry name" value="P-loop containing nucleotide triphosphate hydrolases"/>
    <property type="match status" value="1"/>
</dbReference>
<feature type="domain" description="HPr(Ser) kinase/phosphorylase N-terminal" evidence="11">
    <location>
        <begin position="7"/>
        <end position="131"/>
    </location>
</feature>
<evidence type="ECO:0000256" key="3">
    <source>
        <dbReference type="ARBA" id="ARBA00022527"/>
    </source>
</evidence>
<dbReference type="GO" id="GO:0005524">
    <property type="term" value="F:ATP binding"/>
    <property type="evidence" value="ECO:0007669"/>
    <property type="project" value="UniProtKB-UniRule"/>
</dbReference>
<sequence length="313" mass="35043">MPNKKNVTIQEIINFFHFTQVTGDEKALQNFTKDNDINRPGFELMGNFRDSVPSRLVLIGNKETRYINNMPEDIQEKRFRQLLEYYSAAIIVTHDNPVPKIMKRLAQELNFPILSTPLETQQVTAELISFLDEQLAEEDTKHGVLVSVDGVGVLIMGASGMGKSETALELIHHGHILIADDRVDICHIHNDLYGRAPEILKGLLEIRGIGIIDVEKMFGVSAIRHRSKIDLVIDLVPFDSQAEYDRIGGEDLEHMEILGVSVPKLTLPISAGRSLSVLVETAVRHYMLVKTGNAGAKIIEKRFMVLAGKEEVL</sequence>
<keyword evidence="14" id="KW-1185">Reference proteome</keyword>